<name>A0A0F8Z2R5_9ZZZZ</name>
<accession>A0A0F8Z2R5</accession>
<evidence type="ECO:0000313" key="1">
    <source>
        <dbReference type="EMBL" id="KKK88047.1"/>
    </source>
</evidence>
<dbReference type="EMBL" id="LAZR01050132">
    <property type="protein sequence ID" value="KKK88047.1"/>
    <property type="molecule type" value="Genomic_DNA"/>
</dbReference>
<protein>
    <submittedName>
        <fullName evidence="1">Uncharacterized protein</fullName>
    </submittedName>
</protein>
<dbReference type="AlphaFoldDB" id="A0A0F8Z2R5"/>
<comment type="caution">
    <text evidence="1">The sequence shown here is derived from an EMBL/GenBank/DDBJ whole genome shotgun (WGS) entry which is preliminary data.</text>
</comment>
<proteinExistence type="predicted"/>
<sequence length="108" mass="10995">RRECGNIGGKNMTALGAVSTNTEIVPALGVKMISCVFPSTVVGGTDNATVDLSKFGCTNIHGILCFDETTTGSVVATQAPTTTVSSSVVTITFTGGDTGVKTVILFAY</sequence>
<organism evidence="1">
    <name type="scientific">marine sediment metagenome</name>
    <dbReference type="NCBI Taxonomy" id="412755"/>
    <lineage>
        <taxon>unclassified sequences</taxon>
        <taxon>metagenomes</taxon>
        <taxon>ecological metagenomes</taxon>
    </lineage>
</organism>
<gene>
    <name evidence="1" type="ORF">LCGC14_2747140</name>
</gene>
<feature type="non-terminal residue" evidence="1">
    <location>
        <position position="1"/>
    </location>
</feature>
<reference evidence="1" key="1">
    <citation type="journal article" date="2015" name="Nature">
        <title>Complex archaea that bridge the gap between prokaryotes and eukaryotes.</title>
        <authorList>
            <person name="Spang A."/>
            <person name="Saw J.H."/>
            <person name="Jorgensen S.L."/>
            <person name="Zaremba-Niedzwiedzka K."/>
            <person name="Martijn J."/>
            <person name="Lind A.E."/>
            <person name="van Eijk R."/>
            <person name="Schleper C."/>
            <person name="Guy L."/>
            <person name="Ettema T.J."/>
        </authorList>
    </citation>
    <scope>NUCLEOTIDE SEQUENCE</scope>
</reference>